<accession>A0A7X0SA32</accession>
<evidence type="ECO:0000313" key="3">
    <source>
        <dbReference type="Proteomes" id="UP000585258"/>
    </source>
</evidence>
<dbReference type="SUPFAM" id="SSF53300">
    <property type="entry name" value="vWA-like"/>
    <property type="match status" value="1"/>
</dbReference>
<feature type="domain" description="VWFA" evidence="1">
    <location>
        <begin position="43"/>
        <end position="231"/>
    </location>
</feature>
<dbReference type="Gene3D" id="3.40.50.410">
    <property type="entry name" value="von Willebrand factor, type A domain"/>
    <property type="match status" value="1"/>
</dbReference>
<dbReference type="InterPro" id="IPR036465">
    <property type="entry name" value="vWFA_dom_sf"/>
</dbReference>
<dbReference type="InterPro" id="IPR002035">
    <property type="entry name" value="VWF_A"/>
</dbReference>
<reference evidence="2 3" key="1">
    <citation type="submission" date="2020-08" db="EMBL/GenBank/DDBJ databases">
        <title>Clostridia isolated from Swiss meat.</title>
        <authorList>
            <person name="Wambui J."/>
            <person name="Stevens M.J.A."/>
            <person name="Stephan R."/>
        </authorList>
    </citation>
    <scope>NUCLEOTIDE SEQUENCE [LARGE SCALE GENOMIC DNA]</scope>
    <source>
        <strain evidence="2 3">CM001</strain>
    </source>
</reference>
<dbReference type="AlphaFoldDB" id="A0A7X0SA32"/>
<evidence type="ECO:0000313" key="2">
    <source>
        <dbReference type="EMBL" id="MBB6713841.1"/>
    </source>
</evidence>
<dbReference type="Proteomes" id="UP000585258">
    <property type="component" value="Unassembled WGS sequence"/>
</dbReference>
<proteinExistence type="predicted"/>
<evidence type="ECO:0000259" key="1">
    <source>
        <dbReference type="PROSITE" id="PS50234"/>
    </source>
</evidence>
<organism evidence="2 3">
    <name type="scientific">Clostridium gasigenes</name>
    <dbReference type="NCBI Taxonomy" id="94869"/>
    <lineage>
        <taxon>Bacteria</taxon>
        <taxon>Bacillati</taxon>
        <taxon>Bacillota</taxon>
        <taxon>Clostridia</taxon>
        <taxon>Eubacteriales</taxon>
        <taxon>Clostridiaceae</taxon>
        <taxon>Clostridium</taxon>
    </lineage>
</organism>
<comment type="caution">
    <text evidence="2">The sequence shown here is derived from an EMBL/GenBank/DDBJ whole genome shotgun (WGS) entry which is preliminary data.</text>
</comment>
<dbReference type="PROSITE" id="PS50234">
    <property type="entry name" value="VWFA"/>
    <property type="match status" value="1"/>
</dbReference>
<dbReference type="EMBL" id="JACKWY010000002">
    <property type="protein sequence ID" value="MBB6713841.1"/>
    <property type="molecule type" value="Genomic_DNA"/>
</dbReference>
<protein>
    <recommendedName>
        <fullName evidence="1">VWFA domain-containing protein</fullName>
    </recommendedName>
</protein>
<dbReference type="RefSeq" id="WP_185163571.1">
    <property type="nucleotide sequence ID" value="NZ_JACKWY010000002.1"/>
</dbReference>
<sequence length="731" mass="84926">MAVSKVDTKFIGRKEIQISDIETKECNFYSIKTVSEIKETVNHHILLVDVSGSMCCEIEELKVRLKSTLDALRKSGNNYVSVILYSGHEETFRIINAVKCDLISFRMAQVYETLEEEVYARGITVMSRPLEESIEIVKTLAGVCDKHHIVLFTDGYLVPSKWNCIVEEEKCFAIADICNEKGIFLDAIGFGQYYDREFLLELVRRGNTGTFIHIDEIIDYYKTIVTMAQDVNNKELIDFSITNNDYFIINESTRKNKPEIIKVLKNNGENIIVVFNEEIIINDKKIKATKKEMPEEVLEDFFYGLALYHVINEDIESGEVAIAQTQDIGAYASLANCYSFLEKGKVINLLNKLIENKDKRFKKGKVNIKVQSLEEEPLCLLEVLKEILEDEESKLLWDYKYKYKRIGVKSKSIEDEYKFIYPKEGYGKIINLSIGSKKLNIGVKVEIKGEVQNTTNKLKLDAVVYRAYNLIVNGNINTTQLWCELSKELKTKLRKEKIIKKTIKSEHHEISILDLTKLKATNKRLLKSLNKNDLAKAIYDIEVLECKQWAVKKQIDELFKIRNAEKIDLVDMSKEEIQIRKMFRVDKKGTYIPLKVVHEETAACEIYTAKVLEWKIEKFPKKKEQENALAKYKELLKQESRDPYEVLRHELYIVKRELNKKRDLVNLVRLSSGLIGKSIFLWEEEFEKPKKENDKNLNMNMIVSEKMNVSIKNIDGIKIRQDKYNMLTKCT</sequence>
<name>A0A7X0SA32_9CLOT</name>
<gene>
    <name evidence="2" type="ORF">H7E68_03690</name>
</gene>